<accession>A0AAD6UFY2</accession>
<protein>
    <recommendedName>
        <fullName evidence="4">F-box domain-containing protein</fullName>
    </recommendedName>
</protein>
<keyword evidence="3" id="KW-1185">Reference proteome</keyword>
<evidence type="ECO:0008006" key="4">
    <source>
        <dbReference type="Google" id="ProtNLM"/>
    </source>
</evidence>
<name>A0AAD6UFY2_9AGAR</name>
<feature type="region of interest" description="Disordered" evidence="1">
    <location>
        <begin position="416"/>
        <end position="479"/>
    </location>
</feature>
<gene>
    <name evidence="2" type="ORF">B0H15DRAFT_407869</name>
</gene>
<evidence type="ECO:0000256" key="1">
    <source>
        <dbReference type="SAM" id="MobiDB-lite"/>
    </source>
</evidence>
<dbReference type="Proteomes" id="UP001222325">
    <property type="component" value="Unassembled WGS sequence"/>
</dbReference>
<comment type="caution">
    <text evidence="2">The sequence shown here is derived from an EMBL/GenBank/DDBJ whole genome shotgun (WGS) entry which is preliminary data.</text>
</comment>
<feature type="compositionally biased region" description="Acidic residues" evidence="1">
    <location>
        <begin position="416"/>
        <end position="434"/>
    </location>
</feature>
<sequence length="479" mass="53244">MSLQPFKHPVGDPGTQPTVEIPDEILLSIFRSTLPPSWMVYWPEESSPFPLKWSADMRTKLAIIRVCRAWHRVGIEFLYESVVIRQIGQLPALVNALETREGLGALVRHFNICCFPPPGYYDMHDTQITKVFALCGNLAHFAYTPHFTGGVAGVYYTHVESPPPFDRLHFVVPPTVSTLELGPVMNYPNILLSVAHLSSALFSLSLTLNGSNLLEHTKLVFPCLENLRIDCAGRPILHWVVPALRCLVWRDEYTASEKLREFFRGCGQKLKSIEILYPAQQSLHAILDCCPIIEYIAVGYEEYVDFLGSSHPTLASLDVFVDDTVPWYPDTINDPISLSQGSNLNQRSFPSLRICRFLHGSILLHHLRYTPPPALPPGPSADGSIVLEVTSLNSRATSDFPLLSWLPVFLSHEFGSDEDSDEDPDYVPPSEDDGGSVSDSESGSDSDAITVSDSEEGSSAIDGDISAEEALEMYRRTLR</sequence>
<dbReference type="AlphaFoldDB" id="A0AAD6UFY2"/>
<organism evidence="2 3">
    <name type="scientific">Mycena belliarum</name>
    <dbReference type="NCBI Taxonomy" id="1033014"/>
    <lineage>
        <taxon>Eukaryota</taxon>
        <taxon>Fungi</taxon>
        <taxon>Dikarya</taxon>
        <taxon>Basidiomycota</taxon>
        <taxon>Agaricomycotina</taxon>
        <taxon>Agaricomycetes</taxon>
        <taxon>Agaricomycetidae</taxon>
        <taxon>Agaricales</taxon>
        <taxon>Marasmiineae</taxon>
        <taxon>Mycenaceae</taxon>
        <taxon>Mycena</taxon>
    </lineage>
</organism>
<evidence type="ECO:0000313" key="2">
    <source>
        <dbReference type="EMBL" id="KAJ7101280.1"/>
    </source>
</evidence>
<reference evidence="2" key="1">
    <citation type="submission" date="2023-03" db="EMBL/GenBank/DDBJ databases">
        <title>Massive genome expansion in bonnet fungi (Mycena s.s.) driven by repeated elements and novel gene families across ecological guilds.</title>
        <authorList>
            <consortium name="Lawrence Berkeley National Laboratory"/>
            <person name="Harder C.B."/>
            <person name="Miyauchi S."/>
            <person name="Viragh M."/>
            <person name="Kuo A."/>
            <person name="Thoen E."/>
            <person name="Andreopoulos B."/>
            <person name="Lu D."/>
            <person name="Skrede I."/>
            <person name="Drula E."/>
            <person name="Henrissat B."/>
            <person name="Morin E."/>
            <person name="Kohler A."/>
            <person name="Barry K."/>
            <person name="LaButti K."/>
            <person name="Morin E."/>
            <person name="Salamov A."/>
            <person name="Lipzen A."/>
            <person name="Mereny Z."/>
            <person name="Hegedus B."/>
            <person name="Baldrian P."/>
            <person name="Stursova M."/>
            <person name="Weitz H."/>
            <person name="Taylor A."/>
            <person name="Grigoriev I.V."/>
            <person name="Nagy L.G."/>
            <person name="Martin F."/>
            <person name="Kauserud H."/>
        </authorList>
    </citation>
    <scope>NUCLEOTIDE SEQUENCE</scope>
    <source>
        <strain evidence="2">CBHHK173m</strain>
    </source>
</reference>
<proteinExistence type="predicted"/>
<dbReference type="EMBL" id="JARJCN010000004">
    <property type="protein sequence ID" value="KAJ7101280.1"/>
    <property type="molecule type" value="Genomic_DNA"/>
</dbReference>
<feature type="compositionally biased region" description="Low complexity" evidence="1">
    <location>
        <begin position="435"/>
        <end position="447"/>
    </location>
</feature>
<evidence type="ECO:0000313" key="3">
    <source>
        <dbReference type="Proteomes" id="UP001222325"/>
    </source>
</evidence>